<protein>
    <recommendedName>
        <fullName evidence="5">PepSY domain-containing protein</fullName>
    </recommendedName>
</protein>
<dbReference type="EMBL" id="VPFL01000007">
    <property type="protein sequence ID" value="TXF12250.1"/>
    <property type="molecule type" value="Genomic_DNA"/>
</dbReference>
<evidence type="ECO:0008006" key="5">
    <source>
        <dbReference type="Google" id="ProtNLM"/>
    </source>
</evidence>
<evidence type="ECO:0000256" key="1">
    <source>
        <dbReference type="SAM" id="MobiDB-lite"/>
    </source>
</evidence>
<dbReference type="OrthoDB" id="5772157at2"/>
<evidence type="ECO:0000256" key="2">
    <source>
        <dbReference type="SAM" id="SignalP"/>
    </source>
</evidence>
<name>A0A5C7EL59_9PROT</name>
<feature type="chain" id="PRO_5022850206" description="PepSY domain-containing protein" evidence="2">
    <location>
        <begin position="20"/>
        <end position="120"/>
    </location>
</feature>
<proteinExistence type="predicted"/>
<keyword evidence="2" id="KW-0732">Signal</keyword>
<sequence length="120" mass="13661">MKPKRLLPVSVWLAGSALAALTAVMPARADHERDDRHGRDELRYVAPDDLYRVEKRDRGGSRSPRDEAAERARRETGGRVLSVEERPARDDREGYRVKILTPEGEVRYYDVGPGHGRGRR</sequence>
<dbReference type="AlphaFoldDB" id="A0A5C7EL59"/>
<feature type="signal peptide" evidence="2">
    <location>
        <begin position="1"/>
        <end position="19"/>
    </location>
</feature>
<evidence type="ECO:0000313" key="4">
    <source>
        <dbReference type="Proteomes" id="UP000321201"/>
    </source>
</evidence>
<keyword evidence="4" id="KW-1185">Reference proteome</keyword>
<evidence type="ECO:0000313" key="3">
    <source>
        <dbReference type="EMBL" id="TXF12250.1"/>
    </source>
</evidence>
<comment type="caution">
    <text evidence="3">The sequence shown here is derived from an EMBL/GenBank/DDBJ whole genome shotgun (WGS) entry which is preliminary data.</text>
</comment>
<dbReference type="Proteomes" id="UP000321201">
    <property type="component" value="Unassembled WGS sequence"/>
</dbReference>
<gene>
    <name evidence="3" type="ORF">FR698_06880</name>
</gene>
<reference evidence="3 4" key="1">
    <citation type="submission" date="2019-08" db="EMBL/GenBank/DDBJ databases">
        <title>Pelomicrobium methylotrophicum gen. nov., sp. nov. a moderately thermophilic, facultatively anaerobic, lithoautotrophic and methylotrophic bacterium isolated from a terrestrial mud volcano.</title>
        <authorList>
            <person name="Slobodkina G.B."/>
            <person name="Merkel A.Y."/>
            <person name="Slobodkin A.I."/>
        </authorList>
    </citation>
    <scope>NUCLEOTIDE SEQUENCE [LARGE SCALE GENOMIC DNA]</scope>
    <source>
        <strain evidence="3 4">SM250</strain>
    </source>
</reference>
<dbReference type="InParanoid" id="A0A5C7EL59"/>
<organism evidence="3 4">
    <name type="scientific">Pelomicrobium methylotrophicum</name>
    <dbReference type="NCBI Taxonomy" id="2602750"/>
    <lineage>
        <taxon>Bacteria</taxon>
        <taxon>Pseudomonadati</taxon>
        <taxon>Pseudomonadota</taxon>
        <taxon>Hydrogenophilia</taxon>
        <taxon>Hydrogenophilia incertae sedis</taxon>
        <taxon>Pelomicrobium</taxon>
    </lineage>
</organism>
<dbReference type="RefSeq" id="WP_147799449.1">
    <property type="nucleotide sequence ID" value="NZ_VPFL01000007.1"/>
</dbReference>
<feature type="region of interest" description="Disordered" evidence="1">
    <location>
        <begin position="53"/>
        <end position="94"/>
    </location>
</feature>
<accession>A0A5C7EL59</accession>